<protein>
    <submittedName>
        <fullName evidence="2">Uncharacterized protein</fullName>
    </submittedName>
</protein>
<accession>A0A8S0T9G9</accession>
<evidence type="ECO:0000256" key="1">
    <source>
        <dbReference type="SAM" id="MobiDB-lite"/>
    </source>
</evidence>
<sequence>MGKKKAVASTHSGPGPLKPRVGHQDHDVGDVHNHLNVQKNLAGSVSLAPASSADPLVEKNPPPSKIPLSAAAGDKGNTINGKAMKDPKPTIHKEKVQPGQNSAISNGQQQEDEQDTSFTEQLAASDCGRQLGAGNQQHLVSEHRKQRGQHKELGTDFVGLNSTKDCVGQIISNECNGKS</sequence>
<evidence type="ECO:0000313" key="2">
    <source>
        <dbReference type="EMBL" id="CAA3000256.1"/>
    </source>
</evidence>
<evidence type="ECO:0000313" key="3">
    <source>
        <dbReference type="Proteomes" id="UP000594638"/>
    </source>
</evidence>
<proteinExistence type="predicted"/>
<comment type="caution">
    <text evidence="2">The sequence shown here is derived from an EMBL/GenBank/DDBJ whole genome shotgun (WGS) entry which is preliminary data.</text>
</comment>
<feature type="compositionally biased region" description="Basic and acidic residues" evidence="1">
    <location>
        <begin position="83"/>
        <end position="96"/>
    </location>
</feature>
<feature type="region of interest" description="Disordered" evidence="1">
    <location>
        <begin position="1"/>
        <end position="30"/>
    </location>
</feature>
<reference evidence="2 3" key="1">
    <citation type="submission" date="2019-12" db="EMBL/GenBank/DDBJ databases">
        <authorList>
            <person name="Alioto T."/>
            <person name="Alioto T."/>
            <person name="Gomez Garrido J."/>
        </authorList>
    </citation>
    <scope>NUCLEOTIDE SEQUENCE [LARGE SCALE GENOMIC DNA]</scope>
</reference>
<feature type="region of interest" description="Disordered" evidence="1">
    <location>
        <begin position="51"/>
        <end position="156"/>
    </location>
</feature>
<keyword evidence="3" id="KW-1185">Reference proteome</keyword>
<organism evidence="2 3">
    <name type="scientific">Olea europaea subsp. europaea</name>
    <dbReference type="NCBI Taxonomy" id="158383"/>
    <lineage>
        <taxon>Eukaryota</taxon>
        <taxon>Viridiplantae</taxon>
        <taxon>Streptophyta</taxon>
        <taxon>Embryophyta</taxon>
        <taxon>Tracheophyta</taxon>
        <taxon>Spermatophyta</taxon>
        <taxon>Magnoliopsida</taxon>
        <taxon>eudicotyledons</taxon>
        <taxon>Gunneridae</taxon>
        <taxon>Pentapetalae</taxon>
        <taxon>asterids</taxon>
        <taxon>lamiids</taxon>
        <taxon>Lamiales</taxon>
        <taxon>Oleaceae</taxon>
        <taxon>Oleeae</taxon>
        <taxon>Olea</taxon>
    </lineage>
</organism>
<dbReference type="Proteomes" id="UP000594638">
    <property type="component" value="Unassembled WGS sequence"/>
</dbReference>
<feature type="compositionally biased region" description="Polar residues" evidence="1">
    <location>
        <begin position="98"/>
        <end position="109"/>
    </location>
</feature>
<dbReference type="EMBL" id="CACTIH010005681">
    <property type="protein sequence ID" value="CAA3000256.1"/>
    <property type="molecule type" value="Genomic_DNA"/>
</dbReference>
<dbReference type="AlphaFoldDB" id="A0A8S0T9G9"/>
<gene>
    <name evidence="2" type="ORF">OLEA9_A080120</name>
</gene>
<dbReference type="Gramene" id="OE9A080120T1">
    <property type="protein sequence ID" value="OE9A080120C1"/>
    <property type="gene ID" value="OE9A080120"/>
</dbReference>
<name>A0A8S0T9G9_OLEEU</name>